<protein>
    <submittedName>
        <fullName evidence="1">Max-interacting protein 1</fullName>
    </submittedName>
</protein>
<keyword evidence="2" id="KW-1185">Reference proteome</keyword>
<reference evidence="1" key="1">
    <citation type="submission" date="2021-08" db="EMBL/GenBank/DDBJ databases">
        <title>The first chromosome-level gecko genome reveals the dynamic sex chromosomes of Neotropical dwarf geckos (Sphaerodactylidae: Sphaerodactylus).</title>
        <authorList>
            <person name="Pinto B.J."/>
            <person name="Keating S.E."/>
            <person name="Gamble T."/>
        </authorList>
    </citation>
    <scope>NUCLEOTIDE SEQUENCE</scope>
    <source>
        <strain evidence="1">TG3544</strain>
    </source>
</reference>
<comment type="caution">
    <text evidence="1">The sequence shown here is derived from an EMBL/GenBank/DDBJ whole genome shotgun (WGS) entry which is preliminary data.</text>
</comment>
<gene>
    <name evidence="1" type="primary">MXI1</name>
    <name evidence="1" type="ORF">K3G42_018849</name>
</gene>
<organism evidence="1 2">
    <name type="scientific">Sphaerodactylus townsendi</name>
    <dbReference type="NCBI Taxonomy" id="933632"/>
    <lineage>
        <taxon>Eukaryota</taxon>
        <taxon>Metazoa</taxon>
        <taxon>Chordata</taxon>
        <taxon>Craniata</taxon>
        <taxon>Vertebrata</taxon>
        <taxon>Euteleostomi</taxon>
        <taxon>Lepidosauria</taxon>
        <taxon>Squamata</taxon>
        <taxon>Bifurcata</taxon>
        <taxon>Gekkota</taxon>
        <taxon>Sphaerodactylidae</taxon>
        <taxon>Sphaerodactylus</taxon>
    </lineage>
</organism>
<dbReference type="EMBL" id="CM037621">
    <property type="protein sequence ID" value="KAH8001940.1"/>
    <property type="molecule type" value="Genomic_DNA"/>
</dbReference>
<name>A0ACB8F9N5_9SAUR</name>
<evidence type="ECO:0000313" key="1">
    <source>
        <dbReference type="EMBL" id="KAH8001940.1"/>
    </source>
</evidence>
<evidence type="ECO:0000313" key="2">
    <source>
        <dbReference type="Proteomes" id="UP000827872"/>
    </source>
</evidence>
<sequence>MERVEVINIQRLLEAAEYLDRRERECEHGYASTFPSMPNLGLQDPKPPQRLSRARKHSSGGSSTGTANRYSLQESKMGIARLHQKE</sequence>
<dbReference type="Proteomes" id="UP000827872">
    <property type="component" value="Linkage Group LG08"/>
</dbReference>
<accession>A0ACB8F9N5</accession>
<proteinExistence type="predicted"/>